<dbReference type="InterPro" id="IPR023211">
    <property type="entry name" value="DNA_pol_palm_dom_sf"/>
</dbReference>
<protein>
    <submittedName>
        <fullName evidence="1">Divergent family B DNA polymerase</fullName>
    </submittedName>
</protein>
<sequence>MFLFYITLGTKGVEVSMDVTNYNTLRAWLKREDLPLSQAAYDIDDAFKISQFQLNCLKSRHRPYIYLKTLNYTFYNIEEYDFCSFYPSIYQHLIFSVKTQSRRVKNVQATYKDLFSKANNCQPKQKKKILNIIYGLFHCEYSIFKNLKLAQLIRIIGAMTLKNLSRLHHDRVVYCCVDSLFLVQDKENQRVIDKFLLDYAIKLEITKRNVFKTITFKSKMGYQAETLDNILIRKGVDDTIKTDRYTGVKEIKGLGKIKNPSPNPVYEKKIFYPGKSTKALIYLFENYIRN</sequence>
<gene>
    <name evidence="1" type="primary">ORF12</name>
</gene>
<reference evidence="1" key="1">
    <citation type="journal article" date="2020" name="MBio">
        <title>A New Family of DNA Viruses Causing Disease in Crustaceans from Diverse Aquatic Biomes.</title>
        <authorList>
            <person name="Subramaniam K."/>
            <person name="Behringer D.C."/>
            <person name="Bojko J."/>
            <person name="Yutin N."/>
            <person name="Clark A.S."/>
            <person name="Bateman K.S."/>
            <person name="van Aerle R."/>
            <person name="Bass D."/>
            <person name="Kerr R.C."/>
            <person name="Koonin E.V."/>
            <person name="Stentiford G.D."/>
            <person name="Waltzek T.B."/>
        </authorList>
    </citation>
    <scope>NUCLEOTIDE SEQUENCE</scope>
</reference>
<name>A0A6G9HE07_9VIRU</name>
<proteinExistence type="predicted"/>
<dbReference type="InterPro" id="IPR043502">
    <property type="entry name" value="DNA/RNA_pol_sf"/>
</dbReference>
<accession>A0A6G9HE07</accession>
<dbReference type="Gene3D" id="3.90.1600.10">
    <property type="entry name" value="Palm domain of DNA polymerase"/>
    <property type="match status" value="1"/>
</dbReference>
<dbReference type="EMBL" id="MN604016">
    <property type="protein sequence ID" value="QIQ08576.1"/>
    <property type="molecule type" value="Genomic_DNA"/>
</dbReference>
<evidence type="ECO:0000313" key="1">
    <source>
        <dbReference type="EMBL" id="QIQ08576.1"/>
    </source>
</evidence>
<organism evidence="1">
    <name type="scientific">Dikerogammarus haemobaphes virus 1</name>
    <dbReference type="NCBI Taxonomy" id="2704946"/>
    <lineage>
        <taxon>Viruses</taxon>
    </lineage>
</organism>
<dbReference type="SUPFAM" id="SSF56672">
    <property type="entry name" value="DNA/RNA polymerases"/>
    <property type="match status" value="1"/>
</dbReference>